<sequence length="69" mass="7449">MELCQSRAPAGLIRADQRTLTNAVAAATGESRFTIATRGFSPANPIDVDFDPEPAIGLQYLDWDGAIRE</sequence>
<name>A0A517TTJ6_9BACT</name>
<organism evidence="1 2">
    <name type="scientific">Lacipirellula limnantheis</name>
    <dbReference type="NCBI Taxonomy" id="2528024"/>
    <lineage>
        <taxon>Bacteria</taxon>
        <taxon>Pseudomonadati</taxon>
        <taxon>Planctomycetota</taxon>
        <taxon>Planctomycetia</taxon>
        <taxon>Pirellulales</taxon>
        <taxon>Lacipirellulaceae</taxon>
        <taxon>Lacipirellula</taxon>
    </lineage>
</organism>
<dbReference type="OrthoDB" id="281889at2"/>
<dbReference type="Proteomes" id="UP000317909">
    <property type="component" value="Chromosome"/>
</dbReference>
<evidence type="ECO:0000313" key="1">
    <source>
        <dbReference type="EMBL" id="QDT71682.1"/>
    </source>
</evidence>
<gene>
    <name evidence="1" type="ORF">I41_08420</name>
</gene>
<keyword evidence="2" id="KW-1185">Reference proteome</keyword>
<dbReference type="AlphaFoldDB" id="A0A517TTJ6"/>
<protein>
    <submittedName>
        <fullName evidence="1">Uncharacterized protein</fullName>
    </submittedName>
</protein>
<dbReference type="RefSeq" id="WP_145431143.1">
    <property type="nucleotide sequence ID" value="NZ_CP036339.1"/>
</dbReference>
<dbReference type="EMBL" id="CP036339">
    <property type="protein sequence ID" value="QDT71682.1"/>
    <property type="molecule type" value="Genomic_DNA"/>
</dbReference>
<reference evidence="1 2" key="1">
    <citation type="submission" date="2019-02" db="EMBL/GenBank/DDBJ databases">
        <title>Deep-cultivation of Planctomycetes and their phenomic and genomic characterization uncovers novel biology.</title>
        <authorList>
            <person name="Wiegand S."/>
            <person name="Jogler M."/>
            <person name="Boedeker C."/>
            <person name="Pinto D."/>
            <person name="Vollmers J."/>
            <person name="Rivas-Marin E."/>
            <person name="Kohn T."/>
            <person name="Peeters S.H."/>
            <person name="Heuer A."/>
            <person name="Rast P."/>
            <person name="Oberbeckmann S."/>
            <person name="Bunk B."/>
            <person name="Jeske O."/>
            <person name="Meyerdierks A."/>
            <person name="Storesund J.E."/>
            <person name="Kallscheuer N."/>
            <person name="Luecker S."/>
            <person name="Lage O.M."/>
            <person name="Pohl T."/>
            <person name="Merkel B.J."/>
            <person name="Hornburger P."/>
            <person name="Mueller R.-W."/>
            <person name="Bruemmer F."/>
            <person name="Labrenz M."/>
            <person name="Spormann A.M."/>
            <person name="Op den Camp H."/>
            <person name="Overmann J."/>
            <person name="Amann R."/>
            <person name="Jetten M.S.M."/>
            <person name="Mascher T."/>
            <person name="Medema M.H."/>
            <person name="Devos D.P."/>
            <person name="Kaster A.-K."/>
            <person name="Ovreas L."/>
            <person name="Rohde M."/>
            <person name="Galperin M.Y."/>
            <person name="Jogler C."/>
        </authorList>
    </citation>
    <scope>NUCLEOTIDE SEQUENCE [LARGE SCALE GENOMIC DNA]</scope>
    <source>
        <strain evidence="1 2">I41</strain>
    </source>
</reference>
<accession>A0A517TTJ6</accession>
<evidence type="ECO:0000313" key="2">
    <source>
        <dbReference type="Proteomes" id="UP000317909"/>
    </source>
</evidence>
<proteinExistence type="predicted"/>
<dbReference type="KEGG" id="llh:I41_08420"/>